<proteinExistence type="inferred from homology"/>
<dbReference type="PATRIC" id="fig|1423735.3.peg.22"/>
<dbReference type="InterPro" id="IPR003675">
    <property type="entry name" value="Rce1/LyrA-like_dom"/>
</dbReference>
<comment type="similarity">
    <text evidence="1">Belongs to the UPF0177 family.</text>
</comment>
<dbReference type="Proteomes" id="UP000051315">
    <property type="component" value="Unassembled WGS sequence"/>
</dbReference>
<dbReference type="InterPro" id="IPR052710">
    <property type="entry name" value="CAAX_protease"/>
</dbReference>
<feature type="transmembrane region" description="Helical" evidence="2">
    <location>
        <begin position="147"/>
        <end position="168"/>
    </location>
</feature>
<feature type="transmembrane region" description="Helical" evidence="2">
    <location>
        <begin position="12"/>
        <end position="31"/>
    </location>
</feature>
<dbReference type="GO" id="GO:0080120">
    <property type="term" value="P:CAAX-box protein maturation"/>
    <property type="evidence" value="ECO:0007669"/>
    <property type="project" value="UniProtKB-ARBA"/>
</dbReference>
<gene>
    <name evidence="4" type="ORF">FC15_GL000022</name>
</gene>
<feature type="transmembrane region" description="Helical" evidence="2">
    <location>
        <begin position="37"/>
        <end position="57"/>
    </location>
</feature>
<feature type="transmembrane region" description="Helical" evidence="2">
    <location>
        <begin position="174"/>
        <end position="190"/>
    </location>
</feature>
<organism evidence="4 5">
    <name type="scientific">Lapidilactobacillus concavus DSM 17758</name>
    <dbReference type="NCBI Taxonomy" id="1423735"/>
    <lineage>
        <taxon>Bacteria</taxon>
        <taxon>Bacillati</taxon>
        <taxon>Bacillota</taxon>
        <taxon>Bacilli</taxon>
        <taxon>Lactobacillales</taxon>
        <taxon>Lactobacillaceae</taxon>
        <taxon>Lapidilactobacillus</taxon>
    </lineage>
</organism>
<dbReference type="STRING" id="1423735.FC15_GL000022"/>
<dbReference type="GO" id="GO:0004175">
    <property type="term" value="F:endopeptidase activity"/>
    <property type="evidence" value="ECO:0007669"/>
    <property type="project" value="UniProtKB-ARBA"/>
</dbReference>
<accession>A0A0R1W8Q5</accession>
<evidence type="ECO:0000256" key="2">
    <source>
        <dbReference type="SAM" id="Phobius"/>
    </source>
</evidence>
<keyword evidence="2" id="KW-0812">Transmembrane</keyword>
<feature type="transmembrane region" description="Helical" evidence="2">
    <location>
        <begin position="197"/>
        <end position="217"/>
    </location>
</feature>
<feature type="transmembrane region" description="Helical" evidence="2">
    <location>
        <begin position="115"/>
        <end position="135"/>
    </location>
</feature>
<dbReference type="PANTHER" id="PTHR36435">
    <property type="entry name" value="SLR1288 PROTEIN"/>
    <property type="match status" value="1"/>
</dbReference>
<feature type="transmembrane region" description="Helical" evidence="2">
    <location>
        <begin position="78"/>
        <end position="103"/>
    </location>
</feature>
<feature type="domain" description="CAAX prenyl protease 2/Lysostaphin resistance protein A-like" evidence="3">
    <location>
        <begin position="123"/>
        <end position="208"/>
    </location>
</feature>
<evidence type="ECO:0000259" key="3">
    <source>
        <dbReference type="Pfam" id="PF02517"/>
    </source>
</evidence>
<keyword evidence="2" id="KW-1133">Transmembrane helix</keyword>
<dbReference type="AlphaFoldDB" id="A0A0R1W8Q5"/>
<keyword evidence="5" id="KW-1185">Reference proteome</keyword>
<sequence length="218" mass="23767">MTNKRVLSKIGMIILIYLVVLVLPGWILQLFKLRGALAINLQVAITAVGTLVLILVDRSTDRQLGLAPAPKLSIADKTLYGVAGMFLLFAVEIVCSLTIILIFGQQTQSQNTQEILQIVKMAPAFVIYAVVLAPMMEEIVFRKNIYGVGRTLINPLGAALTSALLFGLAHNDNHYLIVYAGLGLALCWLFRRTKSITVNIVAHGLFNGITMALALLVH</sequence>
<dbReference type="OrthoDB" id="2194912at2"/>
<reference evidence="4 5" key="1">
    <citation type="journal article" date="2015" name="Genome Announc.">
        <title>Expanding the biotechnology potential of lactobacilli through comparative genomics of 213 strains and associated genera.</title>
        <authorList>
            <person name="Sun Z."/>
            <person name="Harris H.M."/>
            <person name="McCann A."/>
            <person name="Guo C."/>
            <person name="Argimon S."/>
            <person name="Zhang W."/>
            <person name="Yang X."/>
            <person name="Jeffery I.B."/>
            <person name="Cooney J.C."/>
            <person name="Kagawa T.F."/>
            <person name="Liu W."/>
            <person name="Song Y."/>
            <person name="Salvetti E."/>
            <person name="Wrobel A."/>
            <person name="Rasinkangas P."/>
            <person name="Parkhill J."/>
            <person name="Rea M.C."/>
            <person name="O'Sullivan O."/>
            <person name="Ritari J."/>
            <person name="Douillard F.P."/>
            <person name="Paul Ross R."/>
            <person name="Yang R."/>
            <person name="Briner A.E."/>
            <person name="Felis G.E."/>
            <person name="de Vos W.M."/>
            <person name="Barrangou R."/>
            <person name="Klaenhammer T.R."/>
            <person name="Caufield P.W."/>
            <person name="Cui Y."/>
            <person name="Zhang H."/>
            <person name="O'Toole P.W."/>
        </authorList>
    </citation>
    <scope>NUCLEOTIDE SEQUENCE [LARGE SCALE GENOMIC DNA]</scope>
    <source>
        <strain evidence="4 5">DSM 17758</strain>
    </source>
</reference>
<dbReference type="PANTHER" id="PTHR36435:SF6">
    <property type="entry name" value="ABORTIVE INFECTION PROTEIN"/>
    <property type="match status" value="1"/>
</dbReference>
<dbReference type="Pfam" id="PF02517">
    <property type="entry name" value="Rce1-like"/>
    <property type="match status" value="1"/>
</dbReference>
<protein>
    <recommendedName>
        <fullName evidence="3">CAAX prenyl protease 2/Lysostaphin resistance protein A-like domain-containing protein</fullName>
    </recommendedName>
</protein>
<evidence type="ECO:0000256" key="1">
    <source>
        <dbReference type="ARBA" id="ARBA00009067"/>
    </source>
</evidence>
<keyword evidence="2" id="KW-0472">Membrane</keyword>
<dbReference type="EMBL" id="AZFX01000001">
    <property type="protein sequence ID" value="KRM13919.1"/>
    <property type="molecule type" value="Genomic_DNA"/>
</dbReference>
<name>A0A0R1W8Q5_9LACO</name>
<evidence type="ECO:0000313" key="5">
    <source>
        <dbReference type="Proteomes" id="UP000051315"/>
    </source>
</evidence>
<dbReference type="RefSeq" id="WP_057822679.1">
    <property type="nucleotide sequence ID" value="NZ_AZFX01000001.1"/>
</dbReference>
<evidence type="ECO:0000313" key="4">
    <source>
        <dbReference type="EMBL" id="KRM13919.1"/>
    </source>
</evidence>
<comment type="caution">
    <text evidence="4">The sequence shown here is derived from an EMBL/GenBank/DDBJ whole genome shotgun (WGS) entry which is preliminary data.</text>
</comment>